<reference evidence="4" key="2">
    <citation type="submission" date="2020-09" db="EMBL/GenBank/DDBJ databases">
        <authorList>
            <person name="Sun Q."/>
            <person name="Zhou Y."/>
        </authorList>
    </citation>
    <scope>NUCLEOTIDE SEQUENCE</scope>
    <source>
        <strain evidence="4">CGMCC 1.15290</strain>
    </source>
</reference>
<keyword evidence="5" id="KW-1185">Reference proteome</keyword>
<evidence type="ECO:0000256" key="2">
    <source>
        <dbReference type="ARBA" id="ARBA00023315"/>
    </source>
</evidence>
<dbReference type="CDD" id="cd04301">
    <property type="entry name" value="NAT_SF"/>
    <property type="match status" value="1"/>
</dbReference>
<dbReference type="Proteomes" id="UP000627292">
    <property type="component" value="Unassembled WGS sequence"/>
</dbReference>
<dbReference type="InterPro" id="IPR050832">
    <property type="entry name" value="Bact_Acetyltransf"/>
</dbReference>
<accession>A0A917IST8</accession>
<comment type="caution">
    <text evidence="4">The sequence shown here is derived from an EMBL/GenBank/DDBJ whole genome shotgun (WGS) entry which is preliminary data.</text>
</comment>
<dbReference type="Gene3D" id="3.40.630.30">
    <property type="match status" value="1"/>
</dbReference>
<evidence type="ECO:0000313" key="5">
    <source>
        <dbReference type="Proteomes" id="UP000627292"/>
    </source>
</evidence>
<evidence type="ECO:0000259" key="3">
    <source>
        <dbReference type="PROSITE" id="PS51186"/>
    </source>
</evidence>
<reference evidence="4" key="1">
    <citation type="journal article" date="2014" name="Int. J. Syst. Evol. Microbiol.">
        <title>Complete genome sequence of Corynebacterium casei LMG S-19264T (=DSM 44701T), isolated from a smear-ripened cheese.</title>
        <authorList>
            <consortium name="US DOE Joint Genome Institute (JGI-PGF)"/>
            <person name="Walter F."/>
            <person name="Albersmeier A."/>
            <person name="Kalinowski J."/>
            <person name="Ruckert C."/>
        </authorList>
    </citation>
    <scope>NUCLEOTIDE SEQUENCE</scope>
    <source>
        <strain evidence="4">CGMCC 1.15290</strain>
    </source>
</reference>
<dbReference type="Pfam" id="PF13673">
    <property type="entry name" value="Acetyltransf_10"/>
    <property type="match status" value="1"/>
</dbReference>
<dbReference type="GO" id="GO:0016747">
    <property type="term" value="F:acyltransferase activity, transferring groups other than amino-acyl groups"/>
    <property type="evidence" value="ECO:0007669"/>
    <property type="project" value="InterPro"/>
</dbReference>
<dbReference type="PROSITE" id="PS51186">
    <property type="entry name" value="GNAT"/>
    <property type="match status" value="1"/>
</dbReference>
<sequence length="173" mass="19748">MSRGFFKFRMTIIDASLENIPQIQRIAYATWPATYGEILSEPQMHYMLATMYNTDVLKRQMEAEGHHFALAEIEGKAVGFAGYSPTPEPGLYKLDKLYVLPNIQKEGAGKSLLQYVTEQVKTAGGSRLQLNVNRFNNAKQFYEKKGFQVIREEDNDIGNGFFMNDYVMEIALQ</sequence>
<dbReference type="InterPro" id="IPR000182">
    <property type="entry name" value="GNAT_dom"/>
</dbReference>
<keyword evidence="2" id="KW-0012">Acyltransferase</keyword>
<gene>
    <name evidence="4" type="ORF">GCM10011379_13040</name>
</gene>
<evidence type="ECO:0000256" key="1">
    <source>
        <dbReference type="ARBA" id="ARBA00022679"/>
    </source>
</evidence>
<dbReference type="SUPFAM" id="SSF55729">
    <property type="entry name" value="Acyl-CoA N-acyltransferases (Nat)"/>
    <property type="match status" value="1"/>
</dbReference>
<keyword evidence="1" id="KW-0808">Transferase</keyword>
<proteinExistence type="predicted"/>
<organism evidence="4 5">
    <name type="scientific">Filimonas zeae</name>
    <dbReference type="NCBI Taxonomy" id="1737353"/>
    <lineage>
        <taxon>Bacteria</taxon>
        <taxon>Pseudomonadati</taxon>
        <taxon>Bacteroidota</taxon>
        <taxon>Chitinophagia</taxon>
        <taxon>Chitinophagales</taxon>
        <taxon>Chitinophagaceae</taxon>
        <taxon>Filimonas</taxon>
    </lineage>
</organism>
<dbReference type="PANTHER" id="PTHR43877">
    <property type="entry name" value="AMINOALKYLPHOSPHONATE N-ACETYLTRANSFERASE-RELATED-RELATED"/>
    <property type="match status" value="1"/>
</dbReference>
<feature type="domain" description="N-acetyltransferase" evidence="3">
    <location>
        <begin position="10"/>
        <end position="173"/>
    </location>
</feature>
<dbReference type="InterPro" id="IPR016181">
    <property type="entry name" value="Acyl_CoA_acyltransferase"/>
</dbReference>
<evidence type="ECO:0000313" key="4">
    <source>
        <dbReference type="EMBL" id="GGH62776.1"/>
    </source>
</evidence>
<dbReference type="AlphaFoldDB" id="A0A917IST8"/>
<name>A0A917IST8_9BACT</name>
<dbReference type="EMBL" id="BMIB01000001">
    <property type="protein sequence ID" value="GGH62776.1"/>
    <property type="molecule type" value="Genomic_DNA"/>
</dbReference>
<protein>
    <submittedName>
        <fullName evidence="4">N-acetyltransferase</fullName>
    </submittedName>
</protein>